<comment type="caution">
    <text evidence="1">The sequence shown here is derived from an EMBL/GenBank/DDBJ whole genome shotgun (WGS) entry which is preliminary data.</text>
</comment>
<feature type="non-terminal residue" evidence="1">
    <location>
        <position position="162"/>
    </location>
</feature>
<name>A0ACC1JDU3_9FUNG</name>
<reference evidence="1" key="1">
    <citation type="submission" date="2022-07" db="EMBL/GenBank/DDBJ databases">
        <title>Phylogenomic reconstructions and comparative analyses of Kickxellomycotina fungi.</title>
        <authorList>
            <person name="Reynolds N.K."/>
            <person name="Stajich J.E."/>
            <person name="Barry K."/>
            <person name="Grigoriev I.V."/>
            <person name="Crous P."/>
            <person name="Smith M.E."/>
        </authorList>
    </citation>
    <scope>NUCLEOTIDE SEQUENCE</scope>
    <source>
        <strain evidence="1">NRRL 5244</strain>
    </source>
</reference>
<dbReference type="Proteomes" id="UP001150603">
    <property type="component" value="Unassembled WGS sequence"/>
</dbReference>
<protein>
    <submittedName>
        <fullName evidence="1">Uncharacterized protein</fullName>
    </submittedName>
</protein>
<keyword evidence="2" id="KW-1185">Reference proteome</keyword>
<sequence>VLEFHGAVLLKDGKQTSCELALMHSQAAFVPASCFDVGSSKSVNDVSPYQVAFDVGGSIIARDIVAVDRIIINPQYNPTTFANNIAVILFNSQLKEVWSNPIDRHPEELTDRAYVRRSMKSEDKQTWNAPAVINDMSTDDGCKQASALFESNPVDLWCTSKS</sequence>
<feature type="non-terminal residue" evidence="1">
    <location>
        <position position="1"/>
    </location>
</feature>
<organism evidence="1 2">
    <name type="scientific">Linderina macrospora</name>
    <dbReference type="NCBI Taxonomy" id="4868"/>
    <lineage>
        <taxon>Eukaryota</taxon>
        <taxon>Fungi</taxon>
        <taxon>Fungi incertae sedis</taxon>
        <taxon>Zoopagomycota</taxon>
        <taxon>Kickxellomycotina</taxon>
        <taxon>Kickxellomycetes</taxon>
        <taxon>Kickxellales</taxon>
        <taxon>Kickxellaceae</taxon>
        <taxon>Linderina</taxon>
    </lineage>
</organism>
<gene>
    <name evidence="1" type="ORF">FBU59_001576</name>
</gene>
<evidence type="ECO:0000313" key="2">
    <source>
        <dbReference type="Proteomes" id="UP001150603"/>
    </source>
</evidence>
<dbReference type="EMBL" id="JANBPW010000723">
    <property type="protein sequence ID" value="KAJ1948477.1"/>
    <property type="molecule type" value="Genomic_DNA"/>
</dbReference>
<evidence type="ECO:0000313" key="1">
    <source>
        <dbReference type="EMBL" id="KAJ1948477.1"/>
    </source>
</evidence>
<accession>A0ACC1JDU3</accession>
<proteinExistence type="predicted"/>